<evidence type="ECO:0000313" key="1">
    <source>
        <dbReference type="EMBL" id="WZN55275.1"/>
    </source>
</evidence>
<organism evidence="1 2">
    <name type="scientific">Sphingobacterium thalpophilum</name>
    <dbReference type="NCBI Taxonomy" id="259"/>
    <lineage>
        <taxon>Bacteria</taxon>
        <taxon>Pseudomonadati</taxon>
        <taxon>Bacteroidota</taxon>
        <taxon>Sphingobacteriia</taxon>
        <taxon>Sphingobacteriales</taxon>
        <taxon>Sphingobacteriaceae</taxon>
        <taxon>Sphingobacterium</taxon>
    </lineage>
</organism>
<accession>A0ACD5C6K2</accession>
<name>A0ACD5C6K2_9SPHI</name>
<reference evidence="1" key="1">
    <citation type="submission" date="2024-04" db="EMBL/GenBank/DDBJ databases">
        <title>Complete genome sequence of Sphingobacterium thalpophiium BAA-1094.</title>
        <authorList>
            <person name="Adaikpoh B.I."/>
        </authorList>
    </citation>
    <scope>NUCLEOTIDE SEQUENCE</scope>
    <source>
        <strain evidence="1">BAA-1094</strain>
    </source>
</reference>
<sequence>MINYHFIPIKTKTPWLLDHRVFYFQLGKRPKYETFVKKNYEEINRIANQNGLSFILHRHFTKNNIDHSQIDHEFLKEISNIDEKKFYDELEWQIFTYQVIDPVYIVRKYNDTSLIAWGYDAFKKGKRGVRFPFESLLPINHIVIGEYCQLNPHSDENWTSNTEYMALKVDKTGLPSNK</sequence>
<gene>
    <name evidence="1" type="ORF">AACH28_22040</name>
</gene>
<keyword evidence="2" id="KW-1185">Reference proteome</keyword>
<proteinExistence type="predicted"/>
<evidence type="ECO:0000313" key="2">
    <source>
        <dbReference type="Proteomes" id="UP001485301"/>
    </source>
</evidence>
<dbReference type="EMBL" id="CP151087">
    <property type="protein sequence ID" value="WZN55275.1"/>
    <property type="molecule type" value="Genomic_DNA"/>
</dbReference>
<dbReference type="Proteomes" id="UP001485301">
    <property type="component" value="Chromosome"/>
</dbReference>
<protein>
    <submittedName>
        <fullName evidence="1">Uncharacterized protein</fullName>
    </submittedName>
</protein>